<dbReference type="Proteomes" id="UP000293623">
    <property type="component" value="Unassembled WGS sequence"/>
</dbReference>
<reference evidence="3 4" key="1">
    <citation type="submission" date="2019-01" db="EMBL/GenBank/DDBJ databases">
        <title>Altererythrobacter rhizovicinus sp. nov., isolated from the rhizosphere soil of Haloxylon ammodendron.</title>
        <authorList>
            <person name="Li H.-P."/>
            <person name="Gou J.-Y."/>
            <person name="Yao D."/>
            <person name="Han Q.-Q."/>
            <person name="Shao K.-Z."/>
            <person name="Zhao Q."/>
            <person name="Zhang J.-L."/>
        </authorList>
    </citation>
    <scope>NUCLEOTIDE SEQUENCE [LARGE SCALE GENOMIC DNA]</scope>
    <source>
        <strain evidence="3 4">AY-3R</strain>
    </source>
</reference>
<evidence type="ECO:0000313" key="4">
    <source>
        <dbReference type="Proteomes" id="UP000293623"/>
    </source>
</evidence>
<evidence type="ECO:0000259" key="2">
    <source>
        <dbReference type="Pfam" id="PF07835"/>
    </source>
</evidence>
<proteinExistence type="predicted"/>
<protein>
    <submittedName>
        <fullName evidence="3">Aa3-type cytochrome c oxidase subunit IV</fullName>
    </submittedName>
</protein>
<keyword evidence="1" id="KW-0812">Transmembrane</keyword>
<comment type="caution">
    <text evidence="3">The sequence shown here is derived from an EMBL/GenBank/DDBJ whole genome shotgun (WGS) entry which is preliminary data.</text>
</comment>
<dbReference type="RefSeq" id="WP_129523838.1">
    <property type="nucleotide sequence ID" value="NZ_SDPV01000001.1"/>
</dbReference>
<keyword evidence="4" id="KW-1185">Reference proteome</keyword>
<name>A0A4V1QWJ4_9SPHN</name>
<dbReference type="AlphaFoldDB" id="A0A4V1QWJ4"/>
<keyword evidence="1" id="KW-1133">Transmembrane helix</keyword>
<dbReference type="SUPFAM" id="SSF81469">
    <property type="entry name" value="Bacterial aa3 type cytochrome c oxidase subunit IV"/>
    <property type="match status" value="1"/>
</dbReference>
<sequence>MASGNDMKAANATYAGFIGLLKWSVPTIAIATLIIVVLISS</sequence>
<dbReference type="InterPro" id="IPR012422">
    <property type="entry name" value="Cyt_c_oxidase_su4_bac-aa3"/>
</dbReference>
<dbReference type="Pfam" id="PF07835">
    <property type="entry name" value="COX4_pro_2"/>
    <property type="match status" value="1"/>
</dbReference>
<dbReference type="EMBL" id="SDPV01000001">
    <property type="protein sequence ID" value="RXZ66366.1"/>
    <property type="molecule type" value="Genomic_DNA"/>
</dbReference>
<dbReference type="Gene3D" id="1.20.5.160">
    <property type="entry name" value="Bacterial aa3 type cytochrome c oxidase subunit IV"/>
    <property type="match status" value="1"/>
</dbReference>
<accession>A0A4V1QWJ4</accession>
<keyword evidence="1" id="KW-0472">Membrane</keyword>
<dbReference type="InterPro" id="IPR036596">
    <property type="entry name" value="Cyt-C_aa3_sf"/>
</dbReference>
<evidence type="ECO:0000256" key="1">
    <source>
        <dbReference type="SAM" id="Phobius"/>
    </source>
</evidence>
<evidence type="ECO:0000313" key="3">
    <source>
        <dbReference type="EMBL" id="RXZ66366.1"/>
    </source>
</evidence>
<feature type="domain" description="Cytochrome c oxidase subunit IV bacterial aa3 type" evidence="2">
    <location>
        <begin position="2"/>
        <end position="36"/>
    </location>
</feature>
<feature type="transmembrane region" description="Helical" evidence="1">
    <location>
        <begin position="20"/>
        <end position="39"/>
    </location>
</feature>
<gene>
    <name evidence="3" type="ORF">ETX26_06645</name>
</gene>
<organism evidence="3 4">
    <name type="scientific">Pelagerythrobacter rhizovicinus</name>
    <dbReference type="NCBI Taxonomy" id="2268576"/>
    <lineage>
        <taxon>Bacteria</taxon>
        <taxon>Pseudomonadati</taxon>
        <taxon>Pseudomonadota</taxon>
        <taxon>Alphaproteobacteria</taxon>
        <taxon>Sphingomonadales</taxon>
        <taxon>Erythrobacteraceae</taxon>
        <taxon>Pelagerythrobacter</taxon>
    </lineage>
</organism>